<gene>
    <name evidence="1" type="ORF">F9817_01025</name>
</gene>
<sequence>MRDHRPTATTELVDGSRFKKLQEHAGEILMINQALKKILPRGTEDHIRAANIRHGQLVIEAASAGLKMKIERDRLNILNQLRNHGFAKLISIEIRINPAIYRIKNNDVETQKEAKSRPPISEDAAGYLLAVAEHAPDKIQKRLQRLADMAKKR</sequence>
<name>A0A7X4LHF0_9VIBR</name>
<evidence type="ECO:0000313" key="2">
    <source>
        <dbReference type="Proteomes" id="UP000462621"/>
    </source>
</evidence>
<dbReference type="Pfam" id="PF05258">
    <property type="entry name" value="DciA"/>
    <property type="match status" value="1"/>
</dbReference>
<dbReference type="Proteomes" id="UP000462621">
    <property type="component" value="Unassembled WGS sequence"/>
</dbReference>
<reference evidence="1 2" key="1">
    <citation type="submission" date="2019-10" db="EMBL/GenBank/DDBJ databases">
        <title>Vibrio sp. nov. isolated from a shrimp pond.</title>
        <authorList>
            <person name="Gomez-Gil B."/>
            <person name="Enciso-Ibarra J."/>
            <person name="Enciso-Ibarra K."/>
            <person name="Bolan-Mejia C."/>
        </authorList>
    </citation>
    <scope>NUCLEOTIDE SEQUENCE [LARGE SCALE GENOMIC DNA]</scope>
    <source>
        <strain evidence="1 2">CAIM 722</strain>
    </source>
</reference>
<evidence type="ECO:0000313" key="1">
    <source>
        <dbReference type="EMBL" id="MZI91790.1"/>
    </source>
</evidence>
<keyword evidence="2" id="KW-1185">Reference proteome</keyword>
<comment type="caution">
    <text evidence="1">The sequence shown here is derived from an EMBL/GenBank/DDBJ whole genome shotgun (WGS) entry which is preliminary data.</text>
</comment>
<dbReference type="AlphaFoldDB" id="A0A7X4LHF0"/>
<dbReference type="RefSeq" id="WP_161153093.1">
    <property type="nucleotide sequence ID" value="NZ_WEKT01000001.1"/>
</dbReference>
<protein>
    <submittedName>
        <fullName evidence="1">DUF721 domain-containing protein</fullName>
    </submittedName>
</protein>
<dbReference type="EMBL" id="WEKT01000001">
    <property type="protein sequence ID" value="MZI91790.1"/>
    <property type="molecule type" value="Genomic_DNA"/>
</dbReference>
<dbReference type="InterPro" id="IPR007922">
    <property type="entry name" value="DciA-like"/>
</dbReference>
<accession>A0A7X4LHF0</accession>
<proteinExistence type="predicted"/>
<organism evidence="1 2">
    <name type="scientific">Vibrio eleionomae</name>
    <dbReference type="NCBI Taxonomy" id="2653505"/>
    <lineage>
        <taxon>Bacteria</taxon>
        <taxon>Pseudomonadati</taxon>
        <taxon>Pseudomonadota</taxon>
        <taxon>Gammaproteobacteria</taxon>
        <taxon>Vibrionales</taxon>
        <taxon>Vibrionaceae</taxon>
        <taxon>Vibrio</taxon>
    </lineage>
</organism>